<feature type="transmembrane region" description="Helical" evidence="7">
    <location>
        <begin position="86"/>
        <end position="107"/>
    </location>
</feature>
<dbReference type="Pfam" id="PF00999">
    <property type="entry name" value="Na_H_Exchanger"/>
    <property type="match status" value="1"/>
</dbReference>
<proteinExistence type="inferred from homology"/>
<dbReference type="GO" id="GO:1902600">
    <property type="term" value="P:proton transmembrane transport"/>
    <property type="evidence" value="ECO:0007669"/>
    <property type="project" value="InterPro"/>
</dbReference>
<comment type="similarity">
    <text evidence="2">Belongs to the monovalent cation:proton antiporter 1 (CPA1) transporter (TC 2.A.36) family.</text>
</comment>
<gene>
    <name evidence="9" type="ORF">BEMITA_LOCUS1434</name>
</gene>
<dbReference type="Proteomes" id="UP001152759">
    <property type="component" value="Chromosome 1"/>
</dbReference>
<evidence type="ECO:0000259" key="8">
    <source>
        <dbReference type="Pfam" id="PF00999"/>
    </source>
</evidence>
<dbReference type="AlphaFoldDB" id="A0A9P0A162"/>
<feature type="transmembrane region" description="Helical" evidence="7">
    <location>
        <begin position="226"/>
        <end position="249"/>
    </location>
</feature>
<feature type="transmembrane region" description="Helical" evidence="7">
    <location>
        <begin position="261"/>
        <end position="289"/>
    </location>
</feature>
<evidence type="ECO:0000256" key="7">
    <source>
        <dbReference type="SAM" id="Phobius"/>
    </source>
</evidence>
<feature type="transmembrane region" description="Helical" evidence="7">
    <location>
        <begin position="492"/>
        <end position="512"/>
    </location>
</feature>
<dbReference type="GO" id="GO:0016020">
    <property type="term" value="C:membrane"/>
    <property type="evidence" value="ECO:0007669"/>
    <property type="project" value="UniProtKB-SubCell"/>
</dbReference>
<feature type="transmembrane region" description="Helical" evidence="7">
    <location>
        <begin position="335"/>
        <end position="354"/>
    </location>
</feature>
<feature type="transmembrane region" description="Helical" evidence="7">
    <location>
        <begin position="451"/>
        <end position="472"/>
    </location>
</feature>
<dbReference type="EMBL" id="OU963862">
    <property type="protein sequence ID" value="CAH0381819.1"/>
    <property type="molecule type" value="Genomic_DNA"/>
</dbReference>
<comment type="subcellular location">
    <subcellularLocation>
        <location evidence="1">Membrane</location>
        <topology evidence="1">Multi-pass membrane protein</topology>
    </subcellularLocation>
</comment>
<keyword evidence="5 7" id="KW-0472">Membrane</keyword>
<reference evidence="9" key="1">
    <citation type="submission" date="2021-12" db="EMBL/GenBank/DDBJ databases">
        <authorList>
            <person name="King R."/>
        </authorList>
    </citation>
    <scope>NUCLEOTIDE SEQUENCE</scope>
</reference>
<feature type="transmembrane region" description="Helical" evidence="7">
    <location>
        <begin position="167"/>
        <end position="187"/>
    </location>
</feature>
<keyword evidence="3 7" id="KW-0812">Transmembrane</keyword>
<feature type="domain" description="Cation/H+ exchanger transmembrane" evidence="8">
    <location>
        <begin position="126"/>
        <end position="510"/>
    </location>
</feature>
<organism evidence="9 10">
    <name type="scientific">Bemisia tabaci</name>
    <name type="common">Sweetpotato whitefly</name>
    <name type="synonym">Aleurodes tabaci</name>
    <dbReference type="NCBI Taxonomy" id="7038"/>
    <lineage>
        <taxon>Eukaryota</taxon>
        <taxon>Metazoa</taxon>
        <taxon>Ecdysozoa</taxon>
        <taxon>Arthropoda</taxon>
        <taxon>Hexapoda</taxon>
        <taxon>Insecta</taxon>
        <taxon>Pterygota</taxon>
        <taxon>Neoptera</taxon>
        <taxon>Paraneoptera</taxon>
        <taxon>Hemiptera</taxon>
        <taxon>Sternorrhyncha</taxon>
        <taxon>Aleyrodoidea</taxon>
        <taxon>Aleyrodidae</taxon>
        <taxon>Aleyrodinae</taxon>
        <taxon>Bemisia</taxon>
    </lineage>
</organism>
<accession>A0A9P0A162</accession>
<evidence type="ECO:0000256" key="2">
    <source>
        <dbReference type="ARBA" id="ARBA00007367"/>
    </source>
</evidence>
<sequence>MLRKYFSANPRVRLLPWPHPYSLDYGTSKLHELSVDGLEDGKSVGNARNDGAHNCGRSSPESLGGHSSEGSRIRCWKQIVKADSRLVQIFSSIICGLLGWGILYTLFHNEVAPGGQLFSLIFLYLLASYAGYLISFLRLPALLGMLLMGILLRNIGFFDVSGVYKEIIISSREIALTVILIKAGLGLDPVALMKLKFVVLRLALVPCIGEAAAVAAAAHFLLGFPWLWGILLGCTQSAVSPAVVVPTLLNLDSKGYGTNKGISTLIIAASSIDDIFSISAFGVCLGALFTQGDITMSILKGPTEVGLGLFVGILWGAMAYVVPHPDDKYVVLKRFIFVGGGGLFMVLGSQMIGFPGAGPLSCISSAFVANLSWKHRGWDDETTPVSTIISKLWKIVEPLLFALIGTEINFQVINLSLVGTGLLVLFSGLVIRVVCCSIAIYGANLNSKETLFVNMAWLPKATVQAALAPVAMDMVRQAQYENDSPLYVYSSQILTIAVISILVTAPIGSVGINIGGPKLLTKTETHTVSERDP</sequence>
<dbReference type="PANTHER" id="PTHR31102:SF1">
    <property type="entry name" value="CATION_H+ EXCHANGER DOMAIN-CONTAINING PROTEIN"/>
    <property type="match status" value="1"/>
</dbReference>
<dbReference type="InterPro" id="IPR006153">
    <property type="entry name" value="Cation/H_exchanger_TM"/>
</dbReference>
<feature type="transmembrane region" description="Helical" evidence="7">
    <location>
        <begin position="141"/>
        <end position="161"/>
    </location>
</feature>
<dbReference type="InterPro" id="IPR038770">
    <property type="entry name" value="Na+/solute_symporter_sf"/>
</dbReference>
<protein>
    <recommendedName>
        <fullName evidence="8">Cation/H+ exchanger transmembrane domain-containing protein</fullName>
    </recommendedName>
</protein>
<dbReference type="PANTHER" id="PTHR31102">
    <property type="match status" value="1"/>
</dbReference>
<dbReference type="InterPro" id="IPR051843">
    <property type="entry name" value="CPA1_transporter"/>
</dbReference>
<keyword evidence="4 7" id="KW-1133">Transmembrane helix</keyword>
<feature type="region of interest" description="Disordered" evidence="6">
    <location>
        <begin position="49"/>
        <end position="69"/>
    </location>
</feature>
<evidence type="ECO:0000313" key="10">
    <source>
        <dbReference type="Proteomes" id="UP001152759"/>
    </source>
</evidence>
<feature type="transmembrane region" description="Helical" evidence="7">
    <location>
        <begin position="113"/>
        <end position="134"/>
    </location>
</feature>
<evidence type="ECO:0000256" key="6">
    <source>
        <dbReference type="SAM" id="MobiDB-lite"/>
    </source>
</evidence>
<name>A0A9P0A162_BEMTA</name>
<feature type="transmembrane region" description="Helical" evidence="7">
    <location>
        <begin position="199"/>
        <end position="220"/>
    </location>
</feature>
<dbReference type="GO" id="GO:0015297">
    <property type="term" value="F:antiporter activity"/>
    <property type="evidence" value="ECO:0007669"/>
    <property type="project" value="InterPro"/>
</dbReference>
<evidence type="ECO:0000256" key="4">
    <source>
        <dbReference type="ARBA" id="ARBA00022989"/>
    </source>
</evidence>
<evidence type="ECO:0000313" key="9">
    <source>
        <dbReference type="EMBL" id="CAH0381819.1"/>
    </source>
</evidence>
<feature type="transmembrane region" description="Helical" evidence="7">
    <location>
        <begin position="305"/>
        <end position="323"/>
    </location>
</feature>
<dbReference type="Gene3D" id="1.20.1530.20">
    <property type="match status" value="1"/>
</dbReference>
<evidence type="ECO:0000256" key="3">
    <source>
        <dbReference type="ARBA" id="ARBA00022692"/>
    </source>
</evidence>
<evidence type="ECO:0000256" key="5">
    <source>
        <dbReference type="ARBA" id="ARBA00023136"/>
    </source>
</evidence>
<keyword evidence="10" id="KW-1185">Reference proteome</keyword>
<evidence type="ECO:0000256" key="1">
    <source>
        <dbReference type="ARBA" id="ARBA00004141"/>
    </source>
</evidence>